<dbReference type="AlphaFoldDB" id="A0A6V8L0Y0"/>
<dbReference type="InterPro" id="IPR052937">
    <property type="entry name" value="Inner_membrane_protein"/>
</dbReference>
<comment type="caution">
    <text evidence="3">The sequence shown here is derived from an EMBL/GenBank/DDBJ whole genome shotgun (WGS) entry which is preliminary data.</text>
</comment>
<dbReference type="NCBIfam" id="NF008740">
    <property type="entry name" value="PRK11770.1-2"/>
    <property type="match status" value="1"/>
</dbReference>
<gene>
    <name evidence="3" type="ORF">Prum_028920</name>
</gene>
<proteinExistence type="predicted"/>
<dbReference type="PANTHER" id="PTHR42903">
    <property type="entry name" value="INNER MEMBRANE PROTEIN YCCF"/>
    <property type="match status" value="1"/>
</dbReference>
<dbReference type="EMBL" id="BLPG01000001">
    <property type="protein sequence ID" value="GFJ89250.1"/>
    <property type="molecule type" value="Genomic_DNA"/>
</dbReference>
<feature type="transmembrane region" description="Helical" evidence="1">
    <location>
        <begin position="120"/>
        <end position="140"/>
    </location>
</feature>
<feature type="domain" description="Inner membrane component" evidence="2">
    <location>
        <begin position="102"/>
        <end position="152"/>
    </location>
</feature>
<reference evidence="3 4" key="2">
    <citation type="submission" date="2020-03" db="EMBL/GenBank/DDBJ databases">
        <authorList>
            <person name="Ichikawa N."/>
            <person name="Kimura A."/>
            <person name="Kitahashi Y."/>
            <person name="Uohara A."/>
        </authorList>
    </citation>
    <scope>NUCLEOTIDE SEQUENCE [LARGE SCALE GENOMIC DNA]</scope>
    <source>
        <strain evidence="3 4">NBRC 108638</strain>
    </source>
</reference>
<dbReference type="InterPro" id="IPR005185">
    <property type="entry name" value="YccF"/>
</dbReference>
<sequence length="157" mass="16947">MLYAAFRPVPLVVVWARRSPTKIHQTCPSLVDVIRTVLNVLWLIFGSGIVFAIGYGIAALICFALIVTIPFGVASLRLAHYSLWPFGRTLEAKPSAGLGSFVANVLWVVLAGWWLALTHIVAGVAQCITVIGIPFGIANFKLVPAALWPLGREVTPT</sequence>
<evidence type="ECO:0000256" key="1">
    <source>
        <dbReference type="SAM" id="Phobius"/>
    </source>
</evidence>
<protein>
    <recommendedName>
        <fullName evidence="2">Inner membrane component domain-containing protein</fullName>
    </recommendedName>
</protein>
<feature type="transmembrane region" description="Helical" evidence="1">
    <location>
        <begin position="41"/>
        <end position="74"/>
    </location>
</feature>
<dbReference type="GO" id="GO:0005886">
    <property type="term" value="C:plasma membrane"/>
    <property type="evidence" value="ECO:0007669"/>
    <property type="project" value="TreeGrafter"/>
</dbReference>
<feature type="transmembrane region" description="Helical" evidence="1">
    <location>
        <begin position="95"/>
        <end position="114"/>
    </location>
</feature>
<keyword evidence="1" id="KW-0472">Membrane</keyword>
<reference evidence="3 4" key="1">
    <citation type="submission" date="2020-03" db="EMBL/GenBank/DDBJ databases">
        <title>Whole genome shotgun sequence of Phytohabitans rumicis NBRC 108638.</title>
        <authorList>
            <person name="Komaki H."/>
            <person name="Tamura T."/>
        </authorList>
    </citation>
    <scope>NUCLEOTIDE SEQUENCE [LARGE SCALE GENOMIC DNA]</scope>
    <source>
        <strain evidence="3 4">NBRC 108638</strain>
    </source>
</reference>
<organism evidence="3 4">
    <name type="scientific">Phytohabitans rumicis</name>
    <dbReference type="NCBI Taxonomy" id="1076125"/>
    <lineage>
        <taxon>Bacteria</taxon>
        <taxon>Bacillati</taxon>
        <taxon>Actinomycetota</taxon>
        <taxon>Actinomycetes</taxon>
        <taxon>Micromonosporales</taxon>
        <taxon>Micromonosporaceae</taxon>
    </lineage>
</organism>
<evidence type="ECO:0000259" key="2">
    <source>
        <dbReference type="Pfam" id="PF03733"/>
    </source>
</evidence>
<dbReference type="Proteomes" id="UP000482960">
    <property type="component" value="Unassembled WGS sequence"/>
</dbReference>
<feature type="domain" description="Inner membrane component" evidence="2">
    <location>
        <begin position="37"/>
        <end position="88"/>
    </location>
</feature>
<dbReference type="PANTHER" id="PTHR42903:SF1">
    <property type="entry name" value="INNER MEMBRANE PROTEIN YCCF"/>
    <property type="match status" value="1"/>
</dbReference>
<keyword evidence="1" id="KW-0812">Transmembrane</keyword>
<name>A0A6V8L0Y0_9ACTN</name>
<keyword evidence="1" id="KW-1133">Transmembrane helix</keyword>
<evidence type="ECO:0000313" key="3">
    <source>
        <dbReference type="EMBL" id="GFJ89250.1"/>
    </source>
</evidence>
<keyword evidence="4" id="KW-1185">Reference proteome</keyword>
<evidence type="ECO:0000313" key="4">
    <source>
        <dbReference type="Proteomes" id="UP000482960"/>
    </source>
</evidence>
<dbReference type="Pfam" id="PF03733">
    <property type="entry name" value="YccF"/>
    <property type="match status" value="2"/>
</dbReference>
<accession>A0A6V8L0Y0</accession>